<dbReference type="InterPro" id="IPR011008">
    <property type="entry name" value="Dimeric_a/b-barrel"/>
</dbReference>
<protein>
    <submittedName>
        <fullName evidence="3">Transcription initiation protein</fullName>
    </submittedName>
</protein>
<reference evidence="3 4" key="1">
    <citation type="submission" date="2020-04" db="EMBL/GenBank/DDBJ databases">
        <authorList>
            <person name="Yin C."/>
        </authorList>
    </citation>
    <scope>NUCLEOTIDE SEQUENCE [LARGE SCALE GENOMIC DNA]</scope>
    <source>
        <strain evidence="3 4">Ae27</strain>
    </source>
</reference>
<dbReference type="PANTHER" id="PTHR35174:SF1">
    <property type="entry name" value="BLL0086 PROTEIN"/>
    <property type="match status" value="1"/>
</dbReference>
<dbReference type="InterPro" id="IPR005545">
    <property type="entry name" value="YCII"/>
</dbReference>
<gene>
    <name evidence="3" type="ORF">HGH92_26175</name>
</gene>
<comment type="similarity">
    <text evidence="1">Belongs to the YciI family.</text>
</comment>
<dbReference type="Proteomes" id="UP000570474">
    <property type="component" value="Unassembled WGS sequence"/>
</dbReference>
<feature type="domain" description="YCII-related" evidence="2">
    <location>
        <begin position="20"/>
        <end position="102"/>
    </location>
</feature>
<dbReference type="AlphaFoldDB" id="A0A847RQ40"/>
<name>A0A847RQ40_9BACT</name>
<organism evidence="3 4">
    <name type="scientific">Chitinophaga varians</name>
    <dbReference type="NCBI Taxonomy" id="2202339"/>
    <lineage>
        <taxon>Bacteria</taxon>
        <taxon>Pseudomonadati</taxon>
        <taxon>Bacteroidota</taxon>
        <taxon>Chitinophagia</taxon>
        <taxon>Chitinophagales</taxon>
        <taxon>Chitinophagaceae</taxon>
        <taxon>Chitinophaga</taxon>
    </lineage>
</organism>
<evidence type="ECO:0000256" key="1">
    <source>
        <dbReference type="ARBA" id="ARBA00007689"/>
    </source>
</evidence>
<dbReference type="SUPFAM" id="SSF54909">
    <property type="entry name" value="Dimeric alpha+beta barrel"/>
    <property type="match status" value="1"/>
</dbReference>
<dbReference type="Gene3D" id="3.30.70.1060">
    <property type="entry name" value="Dimeric alpha+beta barrel"/>
    <property type="match status" value="1"/>
</dbReference>
<accession>A0A847RQ40</accession>
<dbReference type="RefSeq" id="WP_168873763.1">
    <property type="nucleotide sequence ID" value="NZ_JABAIA010000003.1"/>
</dbReference>
<dbReference type="Pfam" id="PF03795">
    <property type="entry name" value="YCII"/>
    <property type="match status" value="1"/>
</dbReference>
<dbReference type="EMBL" id="JABAIA010000003">
    <property type="protein sequence ID" value="NLR67820.1"/>
    <property type="molecule type" value="Genomic_DNA"/>
</dbReference>
<evidence type="ECO:0000313" key="4">
    <source>
        <dbReference type="Proteomes" id="UP000570474"/>
    </source>
</evidence>
<comment type="caution">
    <text evidence="3">The sequence shown here is derived from an EMBL/GenBank/DDBJ whole genome shotgun (WGS) entry which is preliminary data.</text>
</comment>
<evidence type="ECO:0000259" key="2">
    <source>
        <dbReference type="Pfam" id="PF03795"/>
    </source>
</evidence>
<dbReference type="PANTHER" id="PTHR35174">
    <property type="entry name" value="BLL7171 PROTEIN-RELATED"/>
    <property type="match status" value="1"/>
</dbReference>
<proteinExistence type="inferred from homology"/>
<sequence length="114" mass="12462">MQEFLLIIRGGEDLGNASPQEMQQTLQHWQKWMGDLMASGNYIGGQNLESEGLTVLNSTTVTDRPLVEGKELVAGYILLRANSAAEAAEMTRGCPGLARGCTIEIRGIRQLHHP</sequence>
<evidence type="ECO:0000313" key="3">
    <source>
        <dbReference type="EMBL" id="NLR67820.1"/>
    </source>
</evidence>
<keyword evidence="4" id="KW-1185">Reference proteome</keyword>